<evidence type="ECO:0008006" key="3">
    <source>
        <dbReference type="Google" id="ProtNLM"/>
    </source>
</evidence>
<keyword evidence="2" id="KW-1185">Reference proteome</keyword>
<dbReference type="Proteomes" id="UP000015105">
    <property type="component" value="Chromosome 3D"/>
</dbReference>
<proteinExistence type="predicted"/>
<accession>A0A453E5E8</accession>
<dbReference type="InterPro" id="IPR036691">
    <property type="entry name" value="Endo/exonu/phosph_ase_sf"/>
</dbReference>
<reference evidence="1" key="3">
    <citation type="journal article" date="2017" name="Nature">
        <title>Genome sequence of the progenitor of the wheat D genome Aegilops tauschii.</title>
        <authorList>
            <person name="Luo M.C."/>
            <person name="Gu Y.Q."/>
            <person name="Puiu D."/>
            <person name="Wang H."/>
            <person name="Twardziok S.O."/>
            <person name="Deal K.R."/>
            <person name="Huo N."/>
            <person name="Zhu T."/>
            <person name="Wang L."/>
            <person name="Wang Y."/>
            <person name="McGuire P.E."/>
            <person name="Liu S."/>
            <person name="Long H."/>
            <person name="Ramasamy R.K."/>
            <person name="Rodriguez J.C."/>
            <person name="Van S.L."/>
            <person name="Yuan L."/>
            <person name="Wang Z."/>
            <person name="Xia Z."/>
            <person name="Xiao L."/>
            <person name="Anderson O.D."/>
            <person name="Ouyang S."/>
            <person name="Liang Y."/>
            <person name="Zimin A.V."/>
            <person name="Pertea G."/>
            <person name="Qi P."/>
            <person name="Bennetzen J.L."/>
            <person name="Dai X."/>
            <person name="Dawson M.W."/>
            <person name="Muller H.G."/>
            <person name="Kugler K."/>
            <person name="Rivarola-Duarte L."/>
            <person name="Spannagl M."/>
            <person name="Mayer K.F.X."/>
            <person name="Lu F.H."/>
            <person name="Bevan M.W."/>
            <person name="Leroy P."/>
            <person name="Li P."/>
            <person name="You F.M."/>
            <person name="Sun Q."/>
            <person name="Liu Z."/>
            <person name="Lyons E."/>
            <person name="Wicker T."/>
            <person name="Salzberg S.L."/>
            <person name="Devos K.M."/>
            <person name="Dvorak J."/>
        </authorList>
    </citation>
    <scope>NUCLEOTIDE SEQUENCE [LARGE SCALE GENOMIC DNA]</scope>
    <source>
        <strain evidence="1">cv. AL8/78</strain>
    </source>
</reference>
<evidence type="ECO:0000313" key="1">
    <source>
        <dbReference type="EnsemblPlants" id="AET3Gv20228300.1"/>
    </source>
</evidence>
<dbReference type="SUPFAM" id="SSF56219">
    <property type="entry name" value="DNase I-like"/>
    <property type="match status" value="1"/>
</dbReference>
<reference evidence="2" key="1">
    <citation type="journal article" date="2014" name="Science">
        <title>Ancient hybridizations among the ancestral genomes of bread wheat.</title>
        <authorList>
            <consortium name="International Wheat Genome Sequencing Consortium,"/>
            <person name="Marcussen T."/>
            <person name="Sandve S.R."/>
            <person name="Heier L."/>
            <person name="Spannagl M."/>
            <person name="Pfeifer M."/>
            <person name="Jakobsen K.S."/>
            <person name="Wulff B.B."/>
            <person name="Steuernagel B."/>
            <person name="Mayer K.F."/>
            <person name="Olsen O.A."/>
        </authorList>
    </citation>
    <scope>NUCLEOTIDE SEQUENCE [LARGE SCALE GENOMIC DNA]</scope>
    <source>
        <strain evidence="2">cv. AL8/78</strain>
    </source>
</reference>
<reference evidence="1" key="4">
    <citation type="submission" date="2019-03" db="UniProtKB">
        <authorList>
            <consortium name="EnsemblPlants"/>
        </authorList>
    </citation>
    <scope>IDENTIFICATION</scope>
</reference>
<dbReference type="Gramene" id="AET3Gv20228300.1">
    <property type="protein sequence ID" value="AET3Gv20228300.1"/>
    <property type="gene ID" value="AET3Gv20228300"/>
</dbReference>
<reference evidence="2" key="2">
    <citation type="journal article" date="2017" name="Nat. Plants">
        <title>The Aegilops tauschii genome reveals multiple impacts of transposons.</title>
        <authorList>
            <person name="Zhao G."/>
            <person name="Zou C."/>
            <person name="Li K."/>
            <person name="Wang K."/>
            <person name="Li T."/>
            <person name="Gao L."/>
            <person name="Zhang X."/>
            <person name="Wang H."/>
            <person name="Yang Z."/>
            <person name="Liu X."/>
            <person name="Jiang W."/>
            <person name="Mao L."/>
            <person name="Kong X."/>
            <person name="Jiao Y."/>
            <person name="Jia J."/>
        </authorList>
    </citation>
    <scope>NUCLEOTIDE SEQUENCE [LARGE SCALE GENOMIC DNA]</scope>
    <source>
        <strain evidence="2">cv. AL8/78</strain>
    </source>
</reference>
<dbReference type="STRING" id="200361.A0A453E5E8"/>
<dbReference type="AlphaFoldDB" id="A0A453E5E8"/>
<dbReference type="EnsemblPlants" id="AET3Gv20228300.1">
    <property type="protein sequence ID" value="AET3Gv20228300.1"/>
    <property type="gene ID" value="AET3Gv20228300"/>
</dbReference>
<name>A0A453E5E8_AEGTS</name>
<dbReference type="Gene3D" id="3.60.10.10">
    <property type="entry name" value="Endonuclease/exonuclease/phosphatase"/>
    <property type="match status" value="1"/>
</dbReference>
<reference evidence="1" key="5">
    <citation type="journal article" date="2021" name="G3 (Bethesda)">
        <title>Aegilops tauschii genome assembly Aet v5.0 features greater sequence contiguity and improved annotation.</title>
        <authorList>
            <person name="Wang L."/>
            <person name="Zhu T."/>
            <person name="Rodriguez J.C."/>
            <person name="Deal K.R."/>
            <person name="Dubcovsky J."/>
            <person name="McGuire P.E."/>
            <person name="Lux T."/>
            <person name="Spannagl M."/>
            <person name="Mayer K.F.X."/>
            <person name="Baldrich P."/>
            <person name="Meyers B.C."/>
            <person name="Huo N."/>
            <person name="Gu Y.Q."/>
            <person name="Zhou H."/>
            <person name="Devos K.M."/>
            <person name="Bennetzen J.L."/>
            <person name="Unver T."/>
            <person name="Budak H."/>
            <person name="Gulick P.J."/>
            <person name="Galiba G."/>
            <person name="Kalapos B."/>
            <person name="Nelson D.R."/>
            <person name="Li P."/>
            <person name="You F.M."/>
            <person name="Luo M.C."/>
            <person name="Dvorak J."/>
        </authorList>
    </citation>
    <scope>NUCLEOTIDE SEQUENCE [LARGE SCALE GENOMIC DNA]</scope>
    <source>
        <strain evidence="1">cv. AL8/78</strain>
    </source>
</reference>
<sequence>VASQAIGQFSITATVSLVGSPSSFTLTSVYGPSDGTNKEAFFSELVRAAPPSSTPWLLNGDFNVIYEARDKNNLNLNRRMMSRFR</sequence>
<protein>
    <recommendedName>
        <fullName evidence="3">Endonuclease/exonuclease/phosphatase domain-containing protein</fullName>
    </recommendedName>
</protein>
<organism evidence="1 2">
    <name type="scientific">Aegilops tauschii subsp. strangulata</name>
    <name type="common">Goatgrass</name>
    <dbReference type="NCBI Taxonomy" id="200361"/>
    <lineage>
        <taxon>Eukaryota</taxon>
        <taxon>Viridiplantae</taxon>
        <taxon>Streptophyta</taxon>
        <taxon>Embryophyta</taxon>
        <taxon>Tracheophyta</taxon>
        <taxon>Spermatophyta</taxon>
        <taxon>Magnoliopsida</taxon>
        <taxon>Liliopsida</taxon>
        <taxon>Poales</taxon>
        <taxon>Poaceae</taxon>
        <taxon>BOP clade</taxon>
        <taxon>Pooideae</taxon>
        <taxon>Triticodae</taxon>
        <taxon>Triticeae</taxon>
        <taxon>Triticinae</taxon>
        <taxon>Aegilops</taxon>
    </lineage>
</organism>
<evidence type="ECO:0000313" key="2">
    <source>
        <dbReference type="Proteomes" id="UP000015105"/>
    </source>
</evidence>